<dbReference type="Proteomes" id="UP000464577">
    <property type="component" value="Chromosome"/>
</dbReference>
<keyword evidence="1" id="KW-0732">Signal</keyword>
<reference evidence="2 3" key="1">
    <citation type="submission" date="2019-11" db="EMBL/GenBank/DDBJ databases">
        <title>Spirosoma endbachense sp. nov., isolated from a natural salt meadow.</title>
        <authorList>
            <person name="Rojas J."/>
            <person name="Ambika Manirajan B."/>
            <person name="Ratering S."/>
            <person name="Suarez C."/>
            <person name="Geissler-Plaum R."/>
            <person name="Schnell S."/>
        </authorList>
    </citation>
    <scope>NUCLEOTIDE SEQUENCE [LARGE SCALE GENOMIC DNA]</scope>
    <source>
        <strain evidence="2 3">I-24</strain>
    </source>
</reference>
<organism evidence="2 3">
    <name type="scientific">Spirosoma endbachense</name>
    <dbReference type="NCBI Taxonomy" id="2666025"/>
    <lineage>
        <taxon>Bacteria</taxon>
        <taxon>Pseudomonadati</taxon>
        <taxon>Bacteroidota</taxon>
        <taxon>Cytophagia</taxon>
        <taxon>Cytophagales</taxon>
        <taxon>Cytophagaceae</taxon>
        <taxon>Spirosoma</taxon>
    </lineage>
</organism>
<name>A0A6P1W865_9BACT</name>
<evidence type="ECO:0000313" key="2">
    <source>
        <dbReference type="EMBL" id="QHW00238.1"/>
    </source>
</evidence>
<gene>
    <name evidence="2" type="ORF">GJR95_36760</name>
</gene>
<dbReference type="AlphaFoldDB" id="A0A6P1W865"/>
<dbReference type="GO" id="GO:0030638">
    <property type="term" value="P:polyketide metabolic process"/>
    <property type="evidence" value="ECO:0007669"/>
    <property type="project" value="InterPro"/>
</dbReference>
<dbReference type="EMBL" id="CP045997">
    <property type="protein sequence ID" value="QHW00238.1"/>
    <property type="molecule type" value="Genomic_DNA"/>
</dbReference>
<keyword evidence="3" id="KW-1185">Reference proteome</keyword>
<proteinExistence type="predicted"/>
<dbReference type="Gene3D" id="3.10.450.50">
    <property type="match status" value="1"/>
</dbReference>
<feature type="signal peptide" evidence="1">
    <location>
        <begin position="1"/>
        <end position="22"/>
    </location>
</feature>
<dbReference type="InterPro" id="IPR009959">
    <property type="entry name" value="Cyclase_SnoaL-like"/>
</dbReference>
<dbReference type="PANTHER" id="PTHR38436">
    <property type="entry name" value="POLYKETIDE CYCLASE SNOAL-LIKE DOMAIN"/>
    <property type="match status" value="1"/>
</dbReference>
<evidence type="ECO:0008006" key="4">
    <source>
        <dbReference type="Google" id="ProtNLM"/>
    </source>
</evidence>
<evidence type="ECO:0000256" key="1">
    <source>
        <dbReference type="SAM" id="SignalP"/>
    </source>
</evidence>
<accession>A0A6P1W865</accession>
<feature type="chain" id="PRO_5026709203" description="DUF4440 domain-containing protein" evidence="1">
    <location>
        <begin position="23"/>
        <end position="279"/>
    </location>
</feature>
<dbReference type="InterPro" id="IPR032710">
    <property type="entry name" value="NTF2-like_dom_sf"/>
</dbReference>
<dbReference type="KEGG" id="senf:GJR95_36760"/>
<dbReference type="Pfam" id="PF07366">
    <property type="entry name" value="SnoaL"/>
    <property type="match status" value="1"/>
</dbReference>
<sequence length="279" mass="31845">MKSLYVAKKVLSILIILGNCQAAFSQKEVADDPEKVVQVLVAEYNQNPYNFFKNRATSDFRYINRKGELEDYAKVLKDSEGRSSLESRVSDLKTFKSGDLIIANGLHWIGDPATKSAFTYTFKKQNGKWMFASSQHTPILEVNPISIADNKTVARKYLEEIISRKRPELLKEVFTDDIQMIDGKESGHLKRLEAFLTYFFKAFPDITYTVEDVVAEGDKVFIKATARATHQGEFWGYQPLGNKLEIREIFFFAMENGKVKSHTGYPDMAKLDKQLKAKP</sequence>
<dbReference type="SUPFAM" id="SSF54427">
    <property type="entry name" value="NTF2-like"/>
    <property type="match status" value="2"/>
</dbReference>
<dbReference type="RefSeq" id="WP_162390628.1">
    <property type="nucleotide sequence ID" value="NZ_CP045997.1"/>
</dbReference>
<dbReference type="PANTHER" id="PTHR38436:SF1">
    <property type="entry name" value="ESTER CYCLASE"/>
    <property type="match status" value="1"/>
</dbReference>
<evidence type="ECO:0000313" key="3">
    <source>
        <dbReference type="Proteomes" id="UP000464577"/>
    </source>
</evidence>
<protein>
    <recommendedName>
        <fullName evidence="4">DUF4440 domain-containing protein</fullName>
    </recommendedName>
</protein>